<evidence type="ECO:0000256" key="4">
    <source>
        <dbReference type="ARBA" id="ARBA00022989"/>
    </source>
</evidence>
<proteinExistence type="inferred from homology"/>
<feature type="transmembrane region" description="Helical" evidence="6">
    <location>
        <begin position="124"/>
        <end position="142"/>
    </location>
</feature>
<evidence type="ECO:0000313" key="7">
    <source>
        <dbReference type="EMBL" id="CCA17676.1"/>
    </source>
</evidence>
<protein>
    <recommendedName>
        <fullName evidence="6">Choline transporter-like protein</fullName>
    </recommendedName>
</protein>
<feature type="transmembrane region" description="Helical" evidence="6">
    <location>
        <begin position="148"/>
        <end position="166"/>
    </location>
</feature>
<comment type="similarity">
    <text evidence="2 6">Belongs to the CTL (choline transporter-like) family.</text>
</comment>
<accession>F0W963</accession>
<dbReference type="AlphaFoldDB" id="F0W963"/>
<dbReference type="InterPro" id="IPR007603">
    <property type="entry name" value="Choline_transptr-like"/>
</dbReference>
<dbReference type="Pfam" id="PF04515">
    <property type="entry name" value="Choline_transpo"/>
    <property type="match status" value="1"/>
</dbReference>
<dbReference type="PANTHER" id="PTHR12385:SF4">
    <property type="entry name" value="PROTEIN PNS1"/>
    <property type="match status" value="1"/>
</dbReference>
<feature type="transmembrane region" description="Helical" evidence="6">
    <location>
        <begin position="50"/>
        <end position="72"/>
    </location>
</feature>
<feature type="transmembrane region" description="Helical" evidence="6">
    <location>
        <begin position="92"/>
        <end position="112"/>
    </location>
</feature>
<evidence type="ECO:0000256" key="1">
    <source>
        <dbReference type="ARBA" id="ARBA00004141"/>
    </source>
</evidence>
<evidence type="ECO:0000256" key="6">
    <source>
        <dbReference type="RuleBase" id="RU368066"/>
    </source>
</evidence>
<dbReference type="EMBL" id="FR824083">
    <property type="protein sequence ID" value="CCA17676.1"/>
    <property type="molecule type" value="Genomic_DNA"/>
</dbReference>
<dbReference type="HOGENOM" id="CLU_026724_1_0_1"/>
<comment type="function">
    <text evidence="6">Choline transporter.</text>
</comment>
<evidence type="ECO:0000256" key="5">
    <source>
        <dbReference type="ARBA" id="ARBA00023136"/>
    </source>
</evidence>
<evidence type="ECO:0000256" key="3">
    <source>
        <dbReference type="ARBA" id="ARBA00022692"/>
    </source>
</evidence>
<feature type="transmembrane region" description="Helical" evidence="6">
    <location>
        <begin position="267"/>
        <end position="285"/>
    </location>
</feature>
<reference evidence="7" key="1">
    <citation type="journal article" date="2011" name="PLoS Biol.">
        <title>Gene gain and loss during evolution of obligate parasitism in the white rust pathogen of Arabidopsis thaliana.</title>
        <authorList>
            <person name="Kemen E."/>
            <person name="Gardiner A."/>
            <person name="Schultz-Larsen T."/>
            <person name="Kemen A.C."/>
            <person name="Balmuth A.L."/>
            <person name="Robert-Seilaniantz A."/>
            <person name="Bailey K."/>
            <person name="Holub E."/>
            <person name="Studholme D.J."/>
            <person name="Maclean D."/>
            <person name="Jones J.D."/>
        </authorList>
    </citation>
    <scope>NUCLEOTIDE SEQUENCE</scope>
</reference>
<feature type="transmembrane region" description="Helical" evidence="6">
    <location>
        <begin position="297"/>
        <end position="318"/>
    </location>
</feature>
<sequence>MLRTRNSLPRTYMYYDFNERDPMLHPSMGKETKPAQRMTHTAPPSRCNDLWAAILFLTQAIAIGFFAVWKGLPAVLDRMEKSKHGSKEYDFGNFFILLMGIFATTVALSGFWMKLLMSYAESMIRVTLWCNVGLVIVFGLGTFPASPVASLIFLLLAAVNICYIYAVQNRIGFASANLKCACAATIKFTGVFWVALLLVIQQIFWLTLWSTSAIGVYGMFKESHPNCQGFLKDNTRYNVDASGDCGGAGTGFIVFAMLISLYWGQQVLQNILTCTVAGVVATWWYRSGEDGITVGALYRSVTTSFGSICLGSLFVSILQAMQTMARMLREKAREEDNAALACVGCLAECILGCLESIMEYLNMWAYIYVGIYGRDFRTSAKAVMDLFRSRGWTAVINDDLASSALTFGAIGVGCVASCIGLIAVYFSPASWFDAFGTKKSGYGVIGAAAFIAGTSVSMTMANVVLASLHTVFVCFAEDPAALQHNHPREYEDLISGWRQFHSDAIESAFGSTV</sequence>
<feature type="transmembrane region" description="Helical" evidence="6">
    <location>
        <begin position="440"/>
        <end position="465"/>
    </location>
</feature>
<dbReference type="GO" id="GO:0005886">
    <property type="term" value="C:plasma membrane"/>
    <property type="evidence" value="ECO:0007669"/>
    <property type="project" value="UniProtKB-SubCell"/>
</dbReference>
<keyword evidence="3 6" id="KW-0812">Transmembrane</keyword>
<keyword evidence="4 6" id="KW-1133">Transmembrane helix</keyword>
<evidence type="ECO:0000256" key="2">
    <source>
        <dbReference type="ARBA" id="ARBA00007168"/>
    </source>
</evidence>
<dbReference type="GO" id="GO:0022857">
    <property type="term" value="F:transmembrane transporter activity"/>
    <property type="evidence" value="ECO:0007669"/>
    <property type="project" value="UniProtKB-UniRule"/>
</dbReference>
<name>F0W963_9STRA</name>
<organism evidence="7">
    <name type="scientific">Albugo laibachii Nc14</name>
    <dbReference type="NCBI Taxonomy" id="890382"/>
    <lineage>
        <taxon>Eukaryota</taxon>
        <taxon>Sar</taxon>
        <taxon>Stramenopiles</taxon>
        <taxon>Oomycota</taxon>
        <taxon>Peronosporomycetes</taxon>
        <taxon>Albuginales</taxon>
        <taxon>Albuginaceae</taxon>
        <taxon>Albugo</taxon>
    </lineage>
</organism>
<feature type="transmembrane region" description="Helical" evidence="6">
    <location>
        <begin position="407"/>
        <end position="428"/>
    </location>
</feature>
<gene>
    <name evidence="7" type="primary">AlNc14C38G3330</name>
    <name evidence="7" type="ORF">ALNC14_038190</name>
</gene>
<reference evidence="7" key="2">
    <citation type="submission" date="2011-02" db="EMBL/GenBank/DDBJ databases">
        <authorList>
            <person name="MacLean D."/>
        </authorList>
    </citation>
    <scope>NUCLEOTIDE SEQUENCE</scope>
</reference>
<keyword evidence="5 6" id="KW-0472">Membrane</keyword>
<comment type="subcellular location">
    <subcellularLocation>
        <location evidence="6">Cell membrane</location>
        <topology evidence="6">Multi-pass membrane protein</topology>
    </subcellularLocation>
    <subcellularLocation>
        <location evidence="1">Membrane</location>
        <topology evidence="1">Multi-pass membrane protein</topology>
    </subcellularLocation>
</comment>
<dbReference type="PANTHER" id="PTHR12385">
    <property type="entry name" value="CHOLINE TRANSPORTER-LIKE (SLC FAMILY 44)"/>
    <property type="match status" value="1"/>
</dbReference>